<dbReference type="SUPFAM" id="SSF51735">
    <property type="entry name" value="NAD(P)-binding Rossmann-fold domains"/>
    <property type="match status" value="1"/>
</dbReference>
<keyword evidence="2" id="KW-1185">Reference proteome</keyword>
<dbReference type="OrthoDB" id="419598at2759"/>
<accession>A0A8H6SCN9</accession>
<protein>
    <submittedName>
        <fullName evidence="1">NmrA domain-containing protein</fullName>
    </submittedName>
</protein>
<gene>
    <name evidence="1" type="ORF">MIND_00935300</name>
</gene>
<sequence length="313" mass="34529">MASSALSPVSHLFDHLQYLLNVSHLHSLRRKWRARNCGPRSCSCRWDFHPRAVSRSADSAPSKALIARGIEVGAADLFDKESLKNAVRGSEVQVVFGLAATVSRPPAEVSSVKLAPECDGVQQWPLHARDTVFIWLRALFSVIFDLQRESGIPHSILLTAWFCENVWKLGVLSSESYIVTTPKFAPEDQQCAMWVKHDLGQAALALAKNYNTPLGKRVGVLGGAFPVVSMKFTYPQLAAAIAKGISKPVAFLPVDSGARRDGAIVLFPFLFQAKIGSYHDTPVPNPTLVELEVKFAAIEEFVHWQQEVVPRFT</sequence>
<dbReference type="RefSeq" id="XP_037217387.1">
    <property type="nucleotide sequence ID" value="XM_037365975.1"/>
</dbReference>
<comment type="caution">
    <text evidence="1">The sequence shown here is derived from an EMBL/GenBank/DDBJ whole genome shotgun (WGS) entry which is preliminary data.</text>
</comment>
<organism evidence="1 2">
    <name type="scientific">Mycena indigotica</name>
    <dbReference type="NCBI Taxonomy" id="2126181"/>
    <lineage>
        <taxon>Eukaryota</taxon>
        <taxon>Fungi</taxon>
        <taxon>Dikarya</taxon>
        <taxon>Basidiomycota</taxon>
        <taxon>Agaricomycotina</taxon>
        <taxon>Agaricomycetes</taxon>
        <taxon>Agaricomycetidae</taxon>
        <taxon>Agaricales</taxon>
        <taxon>Marasmiineae</taxon>
        <taxon>Mycenaceae</taxon>
        <taxon>Mycena</taxon>
    </lineage>
</organism>
<dbReference type="InterPro" id="IPR036291">
    <property type="entry name" value="NAD(P)-bd_dom_sf"/>
</dbReference>
<dbReference type="EMBL" id="JACAZF010000008">
    <property type="protein sequence ID" value="KAF7297028.1"/>
    <property type="molecule type" value="Genomic_DNA"/>
</dbReference>
<evidence type="ECO:0000313" key="2">
    <source>
        <dbReference type="Proteomes" id="UP000636479"/>
    </source>
</evidence>
<dbReference type="GeneID" id="59348491"/>
<proteinExistence type="predicted"/>
<evidence type="ECO:0000313" key="1">
    <source>
        <dbReference type="EMBL" id="KAF7297028.1"/>
    </source>
</evidence>
<dbReference type="AlphaFoldDB" id="A0A8H6SCN9"/>
<dbReference type="Gene3D" id="3.40.50.720">
    <property type="entry name" value="NAD(P)-binding Rossmann-like Domain"/>
    <property type="match status" value="2"/>
</dbReference>
<reference evidence="1" key="1">
    <citation type="submission" date="2020-05" db="EMBL/GenBank/DDBJ databases">
        <title>Mycena genomes resolve the evolution of fungal bioluminescence.</title>
        <authorList>
            <person name="Tsai I.J."/>
        </authorList>
    </citation>
    <scope>NUCLEOTIDE SEQUENCE</scope>
    <source>
        <strain evidence="1">171206Taipei</strain>
    </source>
</reference>
<dbReference type="Proteomes" id="UP000636479">
    <property type="component" value="Unassembled WGS sequence"/>
</dbReference>
<name>A0A8H6SCN9_9AGAR</name>